<dbReference type="Proteomes" id="UP000694426">
    <property type="component" value="Unplaced"/>
</dbReference>
<dbReference type="GeneTree" id="ENSGT01150000287293"/>
<name>A0A8B9BLD6_9AVES</name>
<keyword evidence="3" id="KW-0808">Transferase</keyword>
<evidence type="ECO:0000256" key="6">
    <source>
        <dbReference type="ARBA" id="ARBA00022833"/>
    </source>
</evidence>
<dbReference type="PANTHER" id="PTHR46077:SF1">
    <property type="entry name" value="TOP1 BINDING ARGININE_SERINE RICH PROTEIN, E3 UBIQUITIN LIGASE"/>
    <property type="match status" value="1"/>
</dbReference>
<keyword evidence="4" id="KW-0479">Metal-binding</keyword>
<evidence type="ECO:0000259" key="10">
    <source>
        <dbReference type="PROSITE" id="PS50089"/>
    </source>
</evidence>
<dbReference type="PANTHER" id="PTHR46077">
    <property type="entry name" value="E3 UBIQUITIN-PROTEIN LIGASE TOPORS"/>
    <property type="match status" value="1"/>
</dbReference>
<evidence type="ECO:0000256" key="7">
    <source>
        <dbReference type="ARBA" id="ARBA00023015"/>
    </source>
</evidence>
<dbReference type="GO" id="GO:0006513">
    <property type="term" value="P:protein monoubiquitination"/>
    <property type="evidence" value="ECO:0007669"/>
    <property type="project" value="TreeGrafter"/>
</dbReference>
<evidence type="ECO:0000256" key="8">
    <source>
        <dbReference type="ARBA" id="ARBA00023163"/>
    </source>
</evidence>
<keyword evidence="6" id="KW-0862">Zinc</keyword>
<keyword evidence="5 9" id="KW-0863">Zinc-finger</keyword>
<evidence type="ECO:0000256" key="4">
    <source>
        <dbReference type="ARBA" id="ARBA00022723"/>
    </source>
</evidence>
<dbReference type="GO" id="GO:0061630">
    <property type="term" value="F:ubiquitin protein ligase activity"/>
    <property type="evidence" value="ECO:0007669"/>
    <property type="project" value="UniProtKB-EC"/>
</dbReference>
<dbReference type="SUPFAM" id="SSF57850">
    <property type="entry name" value="RING/U-box"/>
    <property type="match status" value="1"/>
</dbReference>
<evidence type="ECO:0000313" key="12">
    <source>
        <dbReference type="Proteomes" id="UP000694426"/>
    </source>
</evidence>
<keyword evidence="7" id="KW-0805">Transcription regulation</keyword>
<keyword evidence="8" id="KW-0804">Transcription</keyword>
<dbReference type="Pfam" id="PF13923">
    <property type="entry name" value="zf-C3HC4_2"/>
    <property type="match status" value="1"/>
</dbReference>
<evidence type="ECO:0000256" key="3">
    <source>
        <dbReference type="ARBA" id="ARBA00022679"/>
    </source>
</evidence>
<evidence type="ECO:0000256" key="1">
    <source>
        <dbReference type="ARBA" id="ARBA00000900"/>
    </source>
</evidence>
<dbReference type="SMART" id="SM00184">
    <property type="entry name" value="RING"/>
    <property type="match status" value="1"/>
</dbReference>
<sequence>RKSCRLEQDCERAGQLLALRRAAAVDAEPRQPPASAAVPAAWLWGAEDCPCPICLDIITDAAYVARCFHRFCSTCIRCWSRQNSTCPLCRQPIERVVRRMPEDHEEHRVGSSARRRRNRVEPVHGFNFITISKSIAALTIY</sequence>
<comment type="catalytic activity">
    <reaction evidence="1">
        <text>S-ubiquitinyl-[E2 ubiquitin-conjugating enzyme]-L-cysteine + [acceptor protein]-L-lysine = [E2 ubiquitin-conjugating enzyme]-L-cysteine + N(6)-ubiquitinyl-[acceptor protein]-L-lysine.</text>
        <dbReference type="EC" id="2.3.2.27"/>
    </reaction>
</comment>
<dbReference type="Gene3D" id="3.30.40.10">
    <property type="entry name" value="Zinc/RING finger domain, C3HC4 (zinc finger)"/>
    <property type="match status" value="1"/>
</dbReference>
<dbReference type="PROSITE" id="PS50089">
    <property type="entry name" value="ZF_RING_2"/>
    <property type="match status" value="1"/>
</dbReference>
<dbReference type="InterPro" id="IPR013083">
    <property type="entry name" value="Znf_RING/FYVE/PHD"/>
</dbReference>
<reference evidence="11" key="2">
    <citation type="submission" date="2025-09" db="UniProtKB">
        <authorList>
            <consortium name="Ensembl"/>
        </authorList>
    </citation>
    <scope>IDENTIFICATION</scope>
</reference>
<accession>A0A8B9BLD6</accession>
<dbReference type="Ensembl" id="ENSABRT00000008490.1">
    <property type="protein sequence ID" value="ENSABRP00000005890.1"/>
    <property type="gene ID" value="ENSABRG00000005489.1"/>
</dbReference>
<dbReference type="PROSITE" id="PS00518">
    <property type="entry name" value="ZF_RING_1"/>
    <property type="match status" value="1"/>
</dbReference>
<organism evidence="11 12">
    <name type="scientific">Anser brachyrhynchus</name>
    <name type="common">Pink-footed goose</name>
    <dbReference type="NCBI Taxonomy" id="132585"/>
    <lineage>
        <taxon>Eukaryota</taxon>
        <taxon>Metazoa</taxon>
        <taxon>Chordata</taxon>
        <taxon>Craniata</taxon>
        <taxon>Vertebrata</taxon>
        <taxon>Euteleostomi</taxon>
        <taxon>Archelosauria</taxon>
        <taxon>Archosauria</taxon>
        <taxon>Dinosauria</taxon>
        <taxon>Saurischia</taxon>
        <taxon>Theropoda</taxon>
        <taxon>Coelurosauria</taxon>
        <taxon>Aves</taxon>
        <taxon>Neognathae</taxon>
        <taxon>Galloanserae</taxon>
        <taxon>Anseriformes</taxon>
        <taxon>Anatidae</taxon>
        <taxon>Anserinae</taxon>
        <taxon>Anser</taxon>
    </lineage>
</organism>
<evidence type="ECO:0000256" key="2">
    <source>
        <dbReference type="ARBA" id="ARBA00012483"/>
    </source>
</evidence>
<keyword evidence="12" id="KW-1185">Reference proteome</keyword>
<dbReference type="InterPro" id="IPR001841">
    <property type="entry name" value="Znf_RING"/>
</dbReference>
<proteinExistence type="predicted"/>
<evidence type="ECO:0000256" key="5">
    <source>
        <dbReference type="ARBA" id="ARBA00022771"/>
    </source>
</evidence>
<evidence type="ECO:0000256" key="9">
    <source>
        <dbReference type="PROSITE-ProRule" id="PRU00175"/>
    </source>
</evidence>
<reference evidence="11" key="1">
    <citation type="submission" date="2025-08" db="UniProtKB">
        <authorList>
            <consortium name="Ensembl"/>
        </authorList>
    </citation>
    <scope>IDENTIFICATION</scope>
</reference>
<feature type="domain" description="RING-type" evidence="10">
    <location>
        <begin position="51"/>
        <end position="90"/>
    </location>
</feature>
<dbReference type="AlphaFoldDB" id="A0A8B9BLD6"/>
<evidence type="ECO:0000313" key="11">
    <source>
        <dbReference type="Ensembl" id="ENSABRP00000005890.1"/>
    </source>
</evidence>
<dbReference type="GO" id="GO:0008270">
    <property type="term" value="F:zinc ion binding"/>
    <property type="evidence" value="ECO:0007669"/>
    <property type="project" value="UniProtKB-KW"/>
</dbReference>
<protein>
    <recommendedName>
        <fullName evidence="2">RING-type E3 ubiquitin transferase</fullName>
        <ecNumber evidence="2">2.3.2.27</ecNumber>
    </recommendedName>
</protein>
<dbReference type="InterPro" id="IPR017907">
    <property type="entry name" value="Znf_RING_CS"/>
</dbReference>
<dbReference type="GO" id="GO:0000209">
    <property type="term" value="P:protein polyubiquitination"/>
    <property type="evidence" value="ECO:0007669"/>
    <property type="project" value="TreeGrafter"/>
</dbReference>
<dbReference type="EC" id="2.3.2.27" evidence="2"/>